<dbReference type="InterPro" id="IPR006143">
    <property type="entry name" value="RND_pump_MFP"/>
</dbReference>
<dbReference type="PANTHER" id="PTHR30469">
    <property type="entry name" value="MULTIDRUG RESISTANCE PROTEIN MDTA"/>
    <property type="match status" value="1"/>
</dbReference>
<dbReference type="Gene3D" id="2.40.420.20">
    <property type="match status" value="1"/>
</dbReference>
<keyword evidence="2" id="KW-0175">Coiled coil</keyword>
<dbReference type="Gene3D" id="1.10.287.470">
    <property type="entry name" value="Helix hairpin bin"/>
    <property type="match status" value="1"/>
</dbReference>
<dbReference type="EMBL" id="MKCT01000012">
    <property type="protein sequence ID" value="OHX20759.1"/>
    <property type="molecule type" value="Genomic_DNA"/>
</dbReference>
<evidence type="ECO:0000259" key="3">
    <source>
        <dbReference type="Pfam" id="PF25973"/>
    </source>
</evidence>
<evidence type="ECO:0000313" key="5">
    <source>
        <dbReference type="Proteomes" id="UP000180280"/>
    </source>
</evidence>
<dbReference type="Gene3D" id="2.40.50.100">
    <property type="match status" value="1"/>
</dbReference>
<accession>A0ABX3CF33</accession>
<organism evidence="4 5">
    <name type="scientific">Chromobacterium sphagni</name>
    <dbReference type="NCBI Taxonomy" id="1903179"/>
    <lineage>
        <taxon>Bacteria</taxon>
        <taxon>Pseudomonadati</taxon>
        <taxon>Pseudomonadota</taxon>
        <taxon>Betaproteobacteria</taxon>
        <taxon>Neisseriales</taxon>
        <taxon>Chromobacteriaceae</taxon>
        <taxon>Chromobacterium</taxon>
    </lineage>
</organism>
<reference evidence="4 5" key="1">
    <citation type="submission" date="2016-09" db="EMBL/GenBank/DDBJ databases">
        <title>Chromobacterium muskegensis sp. nov., an insecticidal bacterium isolated from Sphagnum bogs.</title>
        <authorList>
            <person name="Sparks M.E."/>
            <person name="Blackburn M.B."/>
            <person name="Gundersen-Rindal D.E."/>
            <person name="Mitchell A."/>
            <person name="Farrar R."/>
            <person name="Kuhar D."/>
        </authorList>
    </citation>
    <scope>NUCLEOTIDE SEQUENCE [LARGE SCALE GENOMIC DNA]</scope>
    <source>
        <strain evidence="4 5">14B-1</strain>
    </source>
</reference>
<evidence type="ECO:0000256" key="2">
    <source>
        <dbReference type="SAM" id="Coils"/>
    </source>
</evidence>
<feature type="coiled-coil region" evidence="2">
    <location>
        <begin position="18"/>
        <end position="52"/>
    </location>
</feature>
<evidence type="ECO:0000256" key="1">
    <source>
        <dbReference type="ARBA" id="ARBA00009477"/>
    </source>
</evidence>
<sequence length="303" mass="33314">MREGEAVRRGQVLAVLDAEALGQSVEEQNAQLDNTKSRLRLAKVKLDKQRELLGKGFISQIAYDELESDYRVKEGELRAQASQVARAKRLLQDTQVKSPIDGVVFERKVNPGEAASRNMKLFPSPNLSVLRSPLPCPRAWSRRLRWAWALASAWMAAATCSMAKWCASIRWPSPAPAASLFIPVQNPSGQLKVGQFAKGGVVLREVKDQVVVPLSAVRDIDSQPWVMVAEKGRLAKRPVTLQLRAENERQVAVGGIAAGTHVIVGETLGSKWATQSACLAARPEGRTMWLTRVSVRNPYFAAV</sequence>
<feature type="domain" description="CzcB-like barrel-sandwich hybrid" evidence="3">
    <location>
        <begin position="3"/>
        <end position="122"/>
    </location>
</feature>
<keyword evidence="5" id="KW-1185">Reference proteome</keyword>
<dbReference type="PANTHER" id="PTHR30469:SF15">
    <property type="entry name" value="HLYD FAMILY OF SECRETION PROTEINS"/>
    <property type="match status" value="1"/>
</dbReference>
<proteinExistence type="inferred from homology"/>
<dbReference type="SUPFAM" id="SSF111369">
    <property type="entry name" value="HlyD-like secretion proteins"/>
    <property type="match status" value="1"/>
</dbReference>
<dbReference type="Proteomes" id="UP000180280">
    <property type="component" value="Unassembled WGS sequence"/>
</dbReference>
<dbReference type="RefSeq" id="WP_071112319.1">
    <property type="nucleotide sequence ID" value="NZ_MKCT01000012.1"/>
</dbReference>
<gene>
    <name evidence="4" type="ORF">BI344_14305</name>
</gene>
<comment type="similarity">
    <text evidence="1">Belongs to the membrane fusion protein (MFP) (TC 8.A.1) family.</text>
</comment>
<comment type="caution">
    <text evidence="4">The sequence shown here is derived from an EMBL/GenBank/DDBJ whole genome shotgun (WGS) entry which is preliminary data.</text>
</comment>
<dbReference type="NCBIfam" id="TIGR01730">
    <property type="entry name" value="RND_mfp"/>
    <property type="match status" value="1"/>
</dbReference>
<dbReference type="InterPro" id="IPR058647">
    <property type="entry name" value="BSH_CzcB-like"/>
</dbReference>
<protein>
    <recommendedName>
        <fullName evidence="3">CzcB-like barrel-sandwich hybrid domain-containing protein</fullName>
    </recommendedName>
</protein>
<name>A0ABX3CF33_9NEIS</name>
<dbReference type="Pfam" id="PF25973">
    <property type="entry name" value="BSH_CzcB"/>
    <property type="match status" value="1"/>
</dbReference>
<evidence type="ECO:0000313" key="4">
    <source>
        <dbReference type="EMBL" id="OHX20759.1"/>
    </source>
</evidence>